<keyword evidence="3" id="KW-0862">Zinc</keyword>
<protein>
    <submittedName>
        <fullName evidence="7">MIZ/SP-RING zinc finger</fullName>
    </submittedName>
</protein>
<gene>
    <name evidence="7" type="ORF">D917_01559</name>
</gene>
<evidence type="ECO:0000313" key="8">
    <source>
        <dbReference type="Proteomes" id="UP000243006"/>
    </source>
</evidence>
<comment type="caution">
    <text evidence="7">The sequence shown here is derived from an EMBL/GenBank/DDBJ whole genome shotgun (WGS) entry which is preliminary data.</text>
</comment>
<dbReference type="PANTHER" id="PTHR10782">
    <property type="entry name" value="ZINC FINGER MIZ DOMAIN-CONTAINING PROTEIN"/>
    <property type="match status" value="1"/>
</dbReference>
<dbReference type="Pfam" id="PF02891">
    <property type="entry name" value="zf-MIZ"/>
    <property type="match status" value="1"/>
</dbReference>
<evidence type="ECO:0000256" key="4">
    <source>
        <dbReference type="PROSITE-ProRule" id="PRU00452"/>
    </source>
</evidence>
<dbReference type="AlphaFoldDB" id="A0A1Y3ENT0"/>
<evidence type="ECO:0000313" key="7">
    <source>
        <dbReference type="EMBL" id="OUC46783.1"/>
    </source>
</evidence>
<keyword evidence="1" id="KW-0479">Metal-binding</keyword>
<feature type="non-terminal residue" evidence="7">
    <location>
        <position position="480"/>
    </location>
</feature>
<evidence type="ECO:0000259" key="6">
    <source>
        <dbReference type="PROSITE" id="PS51044"/>
    </source>
</evidence>
<sequence length="480" mass="54076">MDLENKQQVQKEYRSKIYPRYILEQSLVPLRPFGLGKRTILKFIFTSSAPWSVLKTFPKTSEFSATGEKCLHLYVQLSHPKICSKTGAIIGREAHPINLLPYVIREHGDVIAQEVLIFYPAYDPPQILSKQRLEYPCRSHNCVHLDCFDGMAFLEFYYDKADWLCPICRIPMPFENVHLDAFYMELMNKASRDAVAVNIDIDGKWNEVKRSLMKENVCARPAVESVDLSVVQDDPADKACETEPSVSSGRTYLKGRRRGSRQKASDQSLPVGVIMTRRGRVRGQLKTNLASRVSEKGGGGDSCTDEREIIDLTLDSSDDEDYRKGEVSTSLVNKSEQEFATNSLLLQRIQVNLDPVPSLMRPARNMAMENGLSRFTRQLLMIPPDNNSAASRPSPMAVASQLLNLRNFRTANMTSLQQFIQQAAQRPPICTNTTTTMSAKSSRPYCAVNEVELQNSMRPSAFIPSQPISGAVRQHNFPCK</sequence>
<evidence type="ECO:0000256" key="2">
    <source>
        <dbReference type="ARBA" id="ARBA00022771"/>
    </source>
</evidence>
<reference evidence="7 8" key="1">
    <citation type="submission" date="2015-04" db="EMBL/GenBank/DDBJ databases">
        <title>Draft genome of the roundworm Trichinella nativa.</title>
        <authorList>
            <person name="Mitreva M."/>
        </authorList>
    </citation>
    <scope>NUCLEOTIDE SEQUENCE [LARGE SCALE GENOMIC DNA]</scope>
    <source>
        <strain evidence="7 8">ISS45</strain>
    </source>
</reference>
<accession>A0A1Y3ENT0</accession>
<keyword evidence="2 4" id="KW-0863">Zinc-finger</keyword>
<dbReference type="PROSITE" id="PS51044">
    <property type="entry name" value="ZF_SP_RING"/>
    <property type="match status" value="1"/>
</dbReference>
<evidence type="ECO:0000256" key="3">
    <source>
        <dbReference type="ARBA" id="ARBA00022833"/>
    </source>
</evidence>
<dbReference type="CDD" id="cd16650">
    <property type="entry name" value="SP-RING_PIAS-like"/>
    <property type="match status" value="1"/>
</dbReference>
<dbReference type="GO" id="GO:0003712">
    <property type="term" value="F:transcription coregulator activity"/>
    <property type="evidence" value="ECO:0007669"/>
    <property type="project" value="TreeGrafter"/>
</dbReference>
<dbReference type="PANTHER" id="PTHR10782:SF94">
    <property type="entry name" value="SUPPRESSOR OF VARIEGATION 2-10, ISOFORM I"/>
    <property type="match status" value="1"/>
</dbReference>
<dbReference type="InterPro" id="IPR013083">
    <property type="entry name" value="Znf_RING/FYVE/PHD"/>
</dbReference>
<dbReference type="Proteomes" id="UP000243006">
    <property type="component" value="Unassembled WGS sequence"/>
</dbReference>
<dbReference type="GO" id="GO:0008270">
    <property type="term" value="F:zinc ion binding"/>
    <property type="evidence" value="ECO:0007669"/>
    <property type="project" value="UniProtKB-KW"/>
</dbReference>
<organism evidence="7 8">
    <name type="scientific">Trichinella nativa</name>
    <dbReference type="NCBI Taxonomy" id="6335"/>
    <lineage>
        <taxon>Eukaryota</taxon>
        <taxon>Metazoa</taxon>
        <taxon>Ecdysozoa</taxon>
        <taxon>Nematoda</taxon>
        <taxon>Enoplea</taxon>
        <taxon>Dorylaimia</taxon>
        <taxon>Trichinellida</taxon>
        <taxon>Trichinellidae</taxon>
        <taxon>Trichinella</taxon>
    </lineage>
</organism>
<name>A0A1Y3ENT0_9BILA</name>
<evidence type="ECO:0000256" key="1">
    <source>
        <dbReference type="ARBA" id="ARBA00022723"/>
    </source>
</evidence>
<proteinExistence type="predicted"/>
<dbReference type="GO" id="GO:0061665">
    <property type="term" value="F:SUMO ligase activity"/>
    <property type="evidence" value="ECO:0007669"/>
    <property type="project" value="TreeGrafter"/>
</dbReference>
<dbReference type="GO" id="GO:0016925">
    <property type="term" value="P:protein sumoylation"/>
    <property type="evidence" value="ECO:0007669"/>
    <property type="project" value="TreeGrafter"/>
</dbReference>
<dbReference type="Gene3D" id="3.30.40.10">
    <property type="entry name" value="Zinc/RING finger domain, C3HC4 (zinc finger)"/>
    <property type="match status" value="1"/>
</dbReference>
<feature type="region of interest" description="Disordered" evidence="5">
    <location>
        <begin position="238"/>
        <end position="269"/>
    </location>
</feature>
<evidence type="ECO:0000256" key="5">
    <source>
        <dbReference type="SAM" id="MobiDB-lite"/>
    </source>
</evidence>
<dbReference type="GO" id="GO:0006357">
    <property type="term" value="P:regulation of transcription by RNA polymerase II"/>
    <property type="evidence" value="ECO:0007669"/>
    <property type="project" value="TreeGrafter"/>
</dbReference>
<feature type="domain" description="SP-RING-type" evidence="6">
    <location>
        <begin position="107"/>
        <end position="192"/>
    </location>
</feature>
<dbReference type="GO" id="GO:0000785">
    <property type="term" value="C:chromatin"/>
    <property type="evidence" value="ECO:0007669"/>
    <property type="project" value="TreeGrafter"/>
</dbReference>
<dbReference type="InterPro" id="IPR004181">
    <property type="entry name" value="Znf_MIZ"/>
</dbReference>
<dbReference type="EMBL" id="LVZM01005913">
    <property type="protein sequence ID" value="OUC46783.1"/>
    <property type="molecule type" value="Genomic_DNA"/>
</dbReference>